<feature type="region of interest" description="Disordered" evidence="1">
    <location>
        <begin position="1"/>
        <end position="22"/>
    </location>
</feature>
<proteinExistence type="predicted"/>
<evidence type="ECO:0000313" key="3">
    <source>
        <dbReference type="Proteomes" id="UP001482620"/>
    </source>
</evidence>
<evidence type="ECO:0000256" key="1">
    <source>
        <dbReference type="SAM" id="MobiDB-lite"/>
    </source>
</evidence>
<sequence>MHPVGDWQVPFGPGEKEPQDKNIKNMDTMKTAFMLRVTKTSCVEHLLDGRGIPSFWTNDSCRPLTASRN</sequence>
<dbReference type="Proteomes" id="UP001482620">
    <property type="component" value="Unassembled WGS sequence"/>
</dbReference>
<dbReference type="EMBL" id="JAHRIQ010060847">
    <property type="protein sequence ID" value="MEQ2241368.1"/>
    <property type="molecule type" value="Genomic_DNA"/>
</dbReference>
<organism evidence="2 3">
    <name type="scientific">Ilyodon furcidens</name>
    <name type="common">goldbreast splitfin</name>
    <dbReference type="NCBI Taxonomy" id="33524"/>
    <lineage>
        <taxon>Eukaryota</taxon>
        <taxon>Metazoa</taxon>
        <taxon>Chordata</taxon>
        <taxon>Craniata</taxon>
        <taxon>Vertebrata</taxon>
        <taxon>Euteleostomi</taxon>
        <taxon>Actinopterygii</taxon>
        <taxon>Neopterygii</taxon>
        <taxon>Teleostei</taxon>
        <taxon>Neoteleostei</taxon>
        <taxon>Acanthomorphata</taxon>
        <taxon>Ovalentaria</taxon>
        <taxon>Atherinomorphae</taxon>
        <taxon>Cyprinodontiformes</taxon>
        <taxon>Goodeidae</taxon>
        <taxon>Ilyodon</taxon>
    </lineage>
</organism>
<accession>A0ABV0U845</accession>
<name>A0ABV0U845_9TELE</name>
<protein>
    <submittedName>
        <fullName evidence="2">Uncharacterized protein</fullName>
    </submittedName>
</protein>
<evidence type="ECO:0000313" key="2">
    <source>
        <dbReference type="EMBL" id="MEQ2241368.1"/>
    </source>
</evidence>
<reference evidence="2 3" key="1">
    <citation type="submission" date="2021-06" db="EMBL/GenBank/DDBJ databases">
        <authorList>
            <person name="Palmer J.M."/>
        </authorList>
    </citation>
    <scope>NUCLEOTIDE SEQUENCE [LARGE SCALE GENOMIC DNA]</scope>
    <source>
        <strain evidence="3">if_2019</strain>
        <tissue evidence="2">Muscle</tissue>
    </source>
</reference>
<gene>
    <name evidence="2" type="ORF">ILYODFUR_024566</name>
</gene>
<keyword evidence="3" id="KW-1185">Reference proteome</keyword>
<comment type="caution">
    <text evidence="2">The sequence shown here is derived from an EMBL/GenBank/DDBJ whole genome shotgun (WGS) entry which is preliminary data.</text>
</comment>